<evidence type="ECO:0000313" key="2">
    <source>
        <dbReference type="EMBL" id="KAK0484234.1"/>
    </source>
</evidence>
<comment type="caution">
    <text evidence="2">The sequence shown here is derived from an EMBL/GenBank/DDBJ whole genome shotgun (WGS) entry which is preliminary data.</text>
</comment>
<sequence>MAPYNAASIACLLTNQLMLYLLPVLLTPRKFPARVRPTYAHSLHQSANCFQFFLNACISQRTNVLYGRMQVALRVSISHFFDTRPNYAYTSVAPFPSESLCQLLSRLSRSSYSEHKTQSCRRHERYHNSHFTAVQNQSFIASTGVINIYRARK</sequence>
<dbReference type="EMBL" id="JAUEPU010000057">
    <property type="protein sequence ID" value="KAK0484234.1"/>
    <property type="molecule type" value="Genomic_DNA"/>
</dbReference>
<dbReference type="Proteomes" id="UP001175228">
    <property type="component" value="Unassembled WGS sequence"/>
</dbReference>
<reference evidence="2" key="1">
    <citation type="submission" date="2023-06" db="EMBL/GenBank/DDBJ databases">
        <authorList>
            <consortium name="Lawrence Berkeley National Laboratory"/>
            <person name="Ahrendt S."/>
            <person name="Sahu N."/>
            <person name="Indic B."/>
            <person name="Wong-Bajracharya J."/>
            <person name="Merenyi Z."/>
            <person name="Ke H.-M."/>
            <person name="Monk M."/>
            <person name="Kocsube S."/>
            <person name="Drula E."/>
            <person name="Lipzen A."/>
            <person name="Balint B."/>
            <person name="Henrissat B."/>
            <person name="Andreopoulos B."/>
            <person name="Martin F.M."/>
            <person name="Harder C.B."/>
            <person name="Rigling D."/>
            <person name="Ford K.L."/>
            <person name="Foster G.D."/>
            <person name="Pangilinan J."/>
            <person name="Papanicolaou A."/>
            <person name="Barry K."/>
            <person name="LaButti K."/>
            <person name="Viragh M."/>
            <person name="Koriabine M."/>
            <person name="Yan M."/>
            <person name="Riley R."/>
            <person name="Champramary S."/>
            <person name="Plett K.L."/>
            <person name="Tsai I.J."/>
            <person name="Slot J."/>
            <person name="Sipos G."/>
            <person name="Plett J."/>
            <person name="Nagy L.G."/>
            <person name="Grigoriev I.V."/>
        </authorList>
    </citation>
    <scope>NUCLEOTIDE SEQUENCE</scope>
    <source>
        <strain evidence="2">HWK02</strain>
    </source>
</reference>
<protein>
    <submittedName>
        <fullName evidence="2">Uncharacterized protein</fullName>
    </submittedName>
</protein>
<feature type="transmembrane region" description="Helical" evidence="1">
    <location>
        <begin position="6"/>
        <end position="26"/>
    </location>
</feature>
<evidence type="ECO:0000256" key="1">
    <source>
        <dbReference type="SAM" id="Phobius"/>
    </source>
</evidence>
<keyword evidence="1" id="KW-0812">Transmembrane</keyword>
<dbReference type="AlphaFoldDB" id="A0AA39PIK0"/>
<organism evidence="2 3">
    <name type="scientific">Armillaria luteobubalina</name>
    <dbReference type="NCBI Taxonomy" id="153913"/>
    <lineage>
        <taxon>Eukaryota</taxon>
        <taxon>Fungi</taxon>
        <taxon>Dikarya</taxon>
        <taxon>Basidiomycota</taxon>
        <taxon>Agaricomycotina</taxon>
        <taxon>Agaricomycetes</taxon>
        <taxon>Agaricomycetidae</taxon>
        <taxon>Agaricales</taxon>
        <taxon>Marasmiineae</taxon>
        <taxon>Physalacriaceae</taxon>
        <taxon>Armillaria</taxon>
    </lineage>
</organism>
<keyword evidence="1" id="KW-0472">Membrane</keyword>
<keyword evidence="1" id="KW-1133">Transmembrane helix</keyword>
<gene>
    <name evidence="2" type="ORF">EDD18DRAFT_720236</name>
</gene>
<proteinExistence type="predicted"/>
<accession>A0AA39PIK0</accession>
<evidence type="ECO:0000313" key="3">
    <source>
        <dbReference type="Proteomes" id="UP001175228"/>
    </source>
</evidence>
<keyword evidence="3" id="KW-1185">Reference proteome</keyword>
<name>A0AA39PIK0_9AGAR</name>